<evidence type="ECO:0000259" key="4">
    <source>
        <dbReference type="PROSITE" id="PS50089"/>
    </source>
</evidence>
<dbReference type="InterPro" id="IPR053070">
    <property type="entry name" value="RING-type_E3_ubiquitin-ligase"/>
</dbReference>
<feature type="domain" description="RING-type" evidence="4">
    <location>
        <begin position="81"/>
        <end position="122"/>
    </location>
</feature>
<dbReference type="OrthoDB" id="9984778at2759"/>
<feature type="compositionally biased region" description="Basic and acidic residues" evidence="2">
    <location>
        <begin position="401"/>
        <end position="411"/>
    </location>
</feature>
<gene>
    <name evidence="6" type="primary">LOC112282412</name>
    <name evidence="5" type="ORF">PHYPA_007808</name>
</gene>
<dbReference type="PROSITE" id="PS50089">
    <property type="entry name" value="ZF_RING_2"/>
    <property type="match status" value="1"/>
</dbReference>
<reference evidence="5 7" key="1">
    <citation type="journal article" date="2008" name="Science">
        <title>The Physcomitrella genome reveals evolutionary insights into the conquest of land by plants.</title>
        <authorList>
            <person name="Rensing S."/>
            <person name="Lang D."/>
            <person name="Zimmer A."/>
            <person name="Terry A."/>
            <person name="Salamov A."/>
            <person name="Shapiro H."/>
            <person name="Nishiyama T."/>
            <person name="Perroud P.-F."/>
            <person name="Lindquist E."/>
            <person name="Kamisugi Y."/>
            <person name="Tanahashi T."/>
            <person name="Sakakibara K."/>
            <person name="Fujita T."/>
            <person name="Oishi K."/>
            <person name="Shin-I T."/>
            <person name="Kuroki Y."/>
            <person name="Toyoda A."/>
            <person name="Suzuki Y."/>
            <person name="Hashimoto A."/>
            <person name="Yamaguchi K."/>
            <person name="Sugano A."/>
            <person name="Kohara Y."/>
            <person name="Fujiyama A."/>
            <person name="Anterola A."/>
            <person name="Aoki S."/>
            <person name="Ashton N."/>
            <person name="Barbazuk W.B."/>
            <person name="Barker E."/>
            <person name="Bennetzen J."/>
            <person name="Bezanilla M."/>
            <person name="Blankenship R."/>
            <person name="Cho S.H."/>
            <person name="Dutcher S."/>
            <person name="Estelle M."/>
            <person name="Fawcett J.A."/>
            <person name="Gundlach H."/>
            <person name="Hanada K."/>
            <person name="Heyl A."/>
            <person name="Hicks K.A."/>
            <person name="Hugh J."/>
            <person name="Lohr M."/>
            <person name="Mayer K."/>
            <person name="Melkozernov A."/>
            <person name="Murata T."/>
            <person name="Nelson D."/>
            <person name="Pils B."/>
            <person name="Prigge M."/>
            <person name="Reiss B."/>
            <person name="Renner T."/>
            <person name="Rombauts S."/>
            <person name="Rushton P."/>
            <person name="Sanderfoot A."/>
            <person name="Schween G."/>
            <person name="Shiu S.-H."/>
            <person name="Stueber K."/>
            <person name="Theodoulou F.L."/>
            <person name="Tu H."/>
            <person name="Van de Peer Y."/>
            <person name="Verrier P.J."/>
            <person name="Waters E."/>
            <person name="Wood A."/>
            <person name="Yang L."/>
            <person name="Cove D."/>
            <person name="Cuming A."/>
            <person name="Hasebe M."/>
            <person name="Lucas S."/>
            <person name="Mishler D.B."/>
            <person name="Reski R."/>
            <person name="Grigoriev I."/>
            <person name="Quatrano R.S."/>
            <person name="Boore J.L."/>
        </authorList>
    </citation>
    <scope>NUCLEOTIDE SEQUENCE [LARGE SCALE GENOMIC DNA]</scope>
    <source>
        <strain evidence="6 7">cv. Gransden 2004</strain>
    </source>
</reference>
<dbReference type="Proteomes" id="UP000006727">
    <property type="component" value="Chromosome 5"/>
</dbReference>
<evidence type="ECO:0000313" key="7">
    <source>
        <dbReference type="Proteomes" id="UP000006727"/>
    </source>
</evidence>
<feature type="region of interest" description="Disordered" evidence="2">
    <location>
        <begin position="134"/>
        <end position="169"/>
    </location>
</feature>
<feature type="compositionally biased region" description="Polar residues" evidence="2">
    <location>
        <begin position="277"/>
        <end position="287"/>
    </location>
</feature>
<proteinExistence type="predicted"/>
<reference evidence="6" key="3">
    <citation type="submission" date="2020-12" db="UniProtKB">
        <authorList>
            <consortium name="EnsemblPlants"/>
        </authorList>
    </citation>
    <scope>IDENTIFICATION</scope>
</reference>
<dbReference type="RefSeq" id="XP_024375726.1">
    <property type="nucleotide sequence ID" value="XM_024519958.2"/>
</dbReference>
<keyword evidence="3" id="KW-0812">Transmembrane</keyword>
<dbReference type="EnsemblPlants" id="Pp3c5_17110V3.1">
    <property type="protein sequence ID" value="Pp3c5_17110V3.1"/>
    <property type="gene ID" value="Pp3c5_17110"/>
</dbReference>
<dbReference type="PaxDb" id="3218-PP1S116_94V6.1"/>
<name>A0A2K1KK36_PHYPA</name>
<keyword evidence="7" id="KW-1185">Reference proteome</keyword>
<dbReference type="GeneID" id="112282412"/>
<protein>
    <recommendedName>
        <fullName evidence="4">RING-type domain-containing protein</fullName>
    </recommendedName>
</protein>
<reference evidence="5 7" key="2">
    <citation type="journal article" date="2018" name="Plant J.">
        <title>The Physcomitrella patens chromosome-scale assembly reveals moss genome structure and evolution.</title>
        <authorList>
            <person name="Lang D."/>
            <person name="Ullrich K.K."/>
            <person name="Murat F."/>
            <person name="Fuchs J."/>
            <person name="Jenkins J."/>
            <person name="Haas F.B."/>
            <person name="Piednoel M."/>
            <person name="Gundlach H."/>
            <person name="Van Bel M."/>
            <person name="Meyberg R."/>
            <person name="Vives C."/>
            <person name="Morata J."/>
            <person name="Symeonidi A."/>
            <person name="Hiss M."/>
            <person name="Muchero W."/>
            <person name="Kamisugi Y."/>
            <person name="Saleh O."/>
            <person name="Blanc G."/>
            <person name="Decker E.L."/>
            <person name="van Gessel N."/>
            <person name="Grimwood J."/>
            <person name="Hayes R.D."/>
            <person name="Graham S.W."/>
            <person name="Gunter L.E."/>
            <person name="McDaniel S.F."/>
            <person name="Hoernstein S.N.W."/>
            <person name="Larsson A."/>
            <person name="Li F.W."/>
            <person name="Perroud P.F."/>
            <person name="Phillips J."/>
            <person name="Ranjan P."/>
            <person name="Rokshar D.S."/>
            <person name="Rothfels C.J."/>
            <person name="Schneider L."/>
            <person name="Shu S."/>
            <person name="Stevenson D.W."/>
            <person name="Thummler F."/>
            <person name="Tillich M."/>
            <person name="Villarreal Aguilar J.C."/>
            <person name="Widiez T."/>
            <person name="Wong G.K."/>
            <person name="Wymore A."/>
            <person name="Zhang Y."/>
            <person name="Zimmer A.D."/>
            <person name="Quatrano R.S."/>
            <person name="Mayer K.F.X."/>
            <person name="Goodstein D."/>
            <person name="Casacuberta J.M."/>
            <person name="Vandepoele K."/>
            <person name="Reski R."/>
            <person name="Cuming A.C."/>
            <person name="Tuskan G.A."/>
            <person name="Maumus F."/>
            <person name="Salse J."/>
            <person name="Schmutz J."/>
            <person name="Rensing S.A."/>
        </authorList>
    </citation>
    <scope>NUCLEOTIDE SEQUENCE [LARGE SCALE GENOMIC DNA]</scope>
    <source>
        <strain evidence="6 7">cv. Gransden 2004</strain>
    </source>
</reference>
<dbReference type="Pfam" id="PF13639">
    <property type="entry name" value="zf-RING_2"/>
    <property type="match status" value="1"/>
</dbReference>
<evidence type="ECO:0000256" key="1">
    <source>
        <dbReference type="PROSITE-ProRule" id="PRU00175"/>
    </source>
</evidence>
<dbReference type="STRING" id="3218.A0A2K1KK36"/>
<evidence type="ECO:0000256" key="3">
    <source>
        <dbReference type="SAM" id="Phobius"/>
    </source>
</evidence>
<dbReference type="KEGG" id="ppp:112282412"/>
<dbReference type="Gene3D" id="3.30.40.10">
    <property type="entry name" value="Zinc/RING finger domain, C3HC4 (zinc finger)"/>
    <property type="match status" value="1"/>
</dbReference>
<dbReference type="Gramene" id="Pp3c5_17110V3.2">
    <property type="protein sequence ID" value="Pp3c5_17110V3.2"/>
    <property type="gene ID" value="Pp3c5_17110"/>
</dbReference>
<dbReference type="AlphaFoldDB" id="A0A2K1KK36"/>
<feature type="compositionally biased region" description="Basic and acidic residues" evidence="2">
    <location>
        <begin position="189"/>
        <end position="199"/>
    </location>
</feature>
<organism evidence="5">
    <name type="scientific">Physcomitrium patens</name>
    <name type="common">Spreading-leaved earth moss</name>
    <name type="synonym">Physcomitrella patens</name>
    <dbReference type="NCBI Taxonomy" id="3218"/>
    <lineage>
        <taxon>Eukaryota</taxon>
        <taxon>Viridiplantae</taxon>
        <taxon>Streptophyta</taxon>
        <taxon>Embryophyta</taxon>
        <taxon>Bryophyta</taxon>
        <taxon>Bryophytina</taxon>
        <taxon>Bryopsida</taxon>
        <taxon>Funariidae</taxon>
        <taxon>Funariales</taxon>
        <taxon>Funariaceae</taxon>
        <taxon>Physcomitrium</taxon>
    </lineage>
</organism>
<feature type="transmembrane region" description="Helical" evidence="3">
    <location>
        <begin position="6"/>
        <end position="27"/>
    </location>
</feature>
<evidence type="ECO:0000313" key="6">
    <source>
        <dbReference type="EnsemblPlants" id="Pp3c5_17110V3.1"/>
    </source>
</evidence>
<feature type="region of interest" description="Disordered" evidence="2">
    <location>
        <begin position="372"/>
        <end position="411"/>
    </location>
</feature>
<dbReference type="EMBL" id="ABEU02000005">
    <property type="protein sequence ID" value="PNR54132.1"/>
    <property type="molecule type" value="Genomic_DNA"/>
</dbReference>
<evidence type="ECO:0000313" key="5">
    <source>
        <dbReference type="EMBL" id="PNR54132.1"/>
    </source>
</evidence>
<feature type="region of interest" description="Disordered" evidence="2">
    <location>
        <begin position="268"/>
        <end position="305"/>
    </location>
</feature>
<keyword evidence="3" id="KW-1133">Transmembrane helix</keyword>
<keyword evidence="1" id="KW-0479">Metal-binding</keyword>
<keyword evidence="1" id="KW-0863">Zinc-finger</keyword>
<dbReference type="SUPFAM" id="SSF57850">
    <property type="entry name" value="RING/U-box"/>
    <property type="match status" value="1"/>
</dbReference>
<dbReference type="PANTHER" id="PTHR47035:SF3">
    <property type="entry name" value="OS11G0150450 PROTEIN"/>
    <property type="match status" value="1"/>
</dbReference>
<dbReference type="InterPro" id="IPR001841">
    <property type="entry name" value="Znf_RING"/>
</dbReference>
<feature type="region of interest" description="Disordered" evidence="2">
    <location>
        <begin position="182"/>
        <end position="201"/>
    </location>
</feature>
<keyword evidence="1" id="KW-0862">Zinc</keyword>
<feature type="compositionally biased region" description="Polar residues" evidence="2">
    <location>
        <begin position="380"/>
        <end position="400"/>
    </location>
</feature>
<dbReference type="PANTHER" id="PTHR47035">
    <property type="entry name" value="OS11G0150450 PROTEIN"/>
    <property type="match status" value="1"/>
</dbReference>
<keyword evidence="3" id="KW-0472">Membrane</keyword>
<dbReference type="GO" id="GO:0008270">
    <property type="term" value="F:zinc ion binding"/>
    <property type="evidence" value="ECO:0007669"/>
    <property type="project" value="UniProtKB-KW"/>
</dbReference>
<dbReference type="EnsemblPlants" id="Pp3c5_17110V3.2">
    <property type="protein sequence ID" value="Pp3c5_17110V3.2"/>
    <property type="gene ID" value="Pp3c5_17110"/>
</dbReference>
<dbReference type="InterPro" id="IPR013083">
    <property type="entry name" value="Znf_RING/FYVE/PHD"/>
</dbReference>
<feature type="compositionally biased region" description="Basic and acidic residues" evidence="2">
    <location>
        <begin position="134"/>
        <end position="143"/>
    </location>
</feature>
<dbReference type="Gramene" id="Pp3c5_17110V3.1">
    <property type="protein sequence ID" value="Pp3c5_17110V3.1"/>
    <property type="gene ID" value="Pp3c5_17110"/>
</dbReference>
<evidence type="ECO:0000256" key="2">
    <source>
        <dbReference type="SAM" id="MobiDB-lite"/>
    </source>
</evidence>
<accession>A0A2K1KK36</accession>
<sequence>MLINIAIAIGVGSVLLLALCCFFYWGVKKLWYRTRITGQISGTAEEIPAENSTGLRKDVVLSFPIVKGRDLNFSNSLKSQCFRCWLKFEDEDVLRQLPHCEHVFHRHCIDPVLARQITCPVCGVFLVDKLKTREKSHDRRPNDQEIALRSIYSDGPSSPSNPVKAPSWVHVNRPVPLPNTGILSSRSYSSDRFEGENRSGESPLLKFIHGNHCEDIGLEQCIDISFTFGTDIPVEKRHPSTHDKSVDSFSFDTSNTDAFTFPGLSGSGRHSWDASPGASSRSSFTRSRGKESTLNDSGDATPGKRCLRSTSLKLQQCNSLMGTSSLKQLAMEEECGHLNLRDKSAPAAFSYHLPSGLQDQCCPDVLSGNTCSGHHPSRPLQASNDLLRGSSNRNTYSQQIEKSRSATWERL</sequence>